<dbReference type="InterPro" id="IPR050784">
    <property type="entry name" value="IAP"/>
</dbReference>
<accession>L1J848</accession>
<evidence type="ECO:0000313" key="3">
    <source>
        <dbReference type="EMBL" id="EKX44512.1"/>
    </source>
</evidence>
<reference evidence="4" key="3">
    <citation type="submission" date="2015-06" db="UniProtKB">
        <authorList>
            <consortium name="EnsemblProtists"/>
        </authorList>
    </citation>
    <scope>IDENTIFICATION</scope>
</reference>
<dbReference type="PROSITE" id="PS50143">
    <property type="entry name" value="BIR_REPEAT_2"/>
    <property type="match status" value="1"/>
</dbReference>
<dbReference type="Proteomes" id="UP000011087">
    <property type="component" value="Unassembled WGS sequence"/>
</dbReference>
<feature type="coiled-coil region" evidence="1">
    <location>
        <begin position="442"/>
        <end position="469"/>
    </location>
</feature>
<proteinExistence type="predicted"/>
<dbReference type="GO" id="GO:0005634">
    <property type="term" value="C:nucleus"/>
    <property type="evidence" value="ECO:0007669"/>
    <property type="project" value="TreeGrafter"/>
</dbReference>
<dbReference type="EMBL" id="JH993004">
    <property type="protein sequence ID" value="EKX44512.1"/>
    <property type="molecule type" value="Genomic_DNA"/>
</dbReference>
<dbReference type="AlphaFoldDB" id="L1J848"/>
<evidence type="ECO:0000256" key="1">
    <source>
        <dbReference type="SAM" id="Coils"/>
    </source>
</evidence>
<dbReference type="InterPro" id="IPR001370">
    <property type="entry name" value="BIR_rpt"/>
</dbReference>
<dbReference type="KEGG" id="gtt:GUITHDRAFT_109632"/>
<dbReference type="RefSeq" id="XP_005831492.1">
    <property type="nucleotide sequence ID" value="XM_005831435.1"/>
</dbReference>
<dbReference type="HOGENOM" id="CLU_574224_0_0_1"/>
<feature type="region of interest" description="Disordered" evidence="2">
    <location>
        <begin position="247"/>
        <end position="329"/>
    </location>
</feature>
<keyword evidence="5" id="KW-1185">Reference proteome</keyword>
<dbReference type="PANTHER" id="PTHR10044">
    <property type="entry name" value="INHIBITOR OF APOPTOSIS"/>
    <property type="match status" value="1"/>
</dbReference>
<sequence length="476" mass="53494">MSAHLDEAAVREATMIREIPRPDGKGDIKLFVTSSNNAPLSGPGFGYKTVKSTGEIYFYYDSNRFPEGRENAQKLIDEMPRHPEKFSNCEPITSNFGADEIANPDMATLEKRLESFRDWPRAEMNFRKLAESGFFYAPIPGCTDRCIYYASGNALFNWDPNDDPWTEYKKWYPNCPYVKKKEAAANNGKGGSVFSGLKSFFSVTPTKAQEQPPAQPINLSERWPQHIKDADPAVRWRKVLEWEISRESKDRRGAVQPSTDRILQHAHRQQEITNQSLAQSKNKLAEIESEAIKGIGHSPSSGDKQTIEGATGGTDEDSRSVASSPSVTSASLSEAVEGWNLRAEKEEWVREKAVFVAVRSRRGGRQLMKHAAATCDGDGSMQELSEVEHHLKAAMDHFFAKNSQMLDLVDERVEKLASGYSRVAKLITKSMDNAIMQKEAGIEALKRRTQQQIEQREKAELELRKLADKQDQARGC</sequence>
<dbReference type="SUPFAM" id="SSF57924">
    <property type="entry name" value="Inhibitor of apoptosis (IAP) repeat"/>
    <property type="match status" value="1"/>
</dbReference>
<organism evidence="3">
    <name type="scientific">Guillardia theta (strain CCMP2712)</name>
    <name type="common">Cryptophyte</name>
    <dbReference type="NCBI Taxonomy" id="905079"/>
    <lineage>
        <taxon>Eukaryota</taxon>
        <taxon>Cryptophyceae</taxon>
        <taxon>Pyrenomonadales</taxon>
        <taxon>Geminigeraceae</taxon>
        <taxon>Guillardia</taxon>
    </lineage>
</organism>
<protein>
    <submittedName>
        <fullName evidence="3 4">Uncharacterized protein</fullName>
    </submittedName>
</protein>
<feature type="compositionally biased region" description="Polar residues" evidence="2">
    <location>
        <begin position="271"/>
        <end position="282"/>
    </location>
</feature>
<evidence type="ECO:0000313" key="4">
    <source>
        <dbReference type="EnsemblProtists" id="EKX44512"/>
    </source>
</evidence>
<evidence type="ECO:0000256" key="2">
    <source>
        <dbReference type="SAM" id="MobiDB-lite"/>
    </source>
</evidence>
<name>L1J848_GUITC</name>
<evidence type="ECO:0000313" key="5">
    <source>
        <dbReference type="Proteomes" id="UP000011087"/>
    </source>
</evidence>
<dbReference type="STRING" id="905079.L1J848"/>
<dbReference type="eggNOG" id="KOG1101">
    <property type="taxonomic scope" value="Eukaryota"/>
</dbReference>
<dbReference type="GO" id="GO:0005737">
    <property type="term" value="C:cytoplasm"/>
    <property type="evidence" value="ECO:0007669"/>
    <property type="project" value="TreeGrafter"/>
</dbReference>
<dbReference type="OrthoDB" id="4034597at2759"/>
<dbReference type="EnsemblProtists" id="EKX44512">
    <property type="protein sequence ID" value="EKX44512"/>
    <property type="gene ID" value="GUITHDRAFT_109632"/>
</dbReference>
<reference evidence="5" key="2">
    <citation type="submission" date="2012-11" db="EMBL/GenBank/DDBJ databases">
        <authorList>
            <person name="Kuo A."/>
            <person name="Curtis B.A."/>
            <person name="Tanifuji G."/>
            <person name="Burki F."/>
            <person name="Gruber A."/>
            <person name="Irimia M."/>
            <person name="Maruyama S."/>
            <person name="Arias M.C."/>
            <person name="Ball S.G."/>
            <person name="Gile G.H."/>
            <person name="Hirakawa Y."/>
            <person name="Hopkins J.F."/>
            <person name="Rensing S.A."/>
            <person name="Schmutz J."/>
            <person name="Symeonidi A."/>
            <person name="Elias M."/>
            <person name="Eveleigh R.J."/>
            <person name="Herman E.K."/>
            <person name="Klute M.J."/>
            <person name="Nakayama T."/>
            <person name="Obornik M."/>
            <person name="Reyes-Prieto A."/>
            <person name="Armbrust E.V."/>
            <person name="Aves S.J."/>
            <person name="Beiko R.G."/>
            <person name="Coutinho P."/>
            <person name="Dacks J.B."/>
            <person name="Durnford D.G."/>
            <person name="Fast N.M."/>
            <person name="Green B.R."/>
            <person name="Grisdale C."/>
            <person name="Hempe F."/>
            <person name="Henrissat B."/>
            <person name="Hoppner M.P."/>
            <person name="Ishida K.-I."/>
            <person name="Kim E."/>
            <person name="Koreny L."/>
            <person name="Kroth P.G."/>
            <person name="Liu Y."/>
            <person name="Malik S.-B."/>
            <person name="Maier U.G."/>
            <person name="McRose D."/>
            <person name="Mock T."/>
            <person name="Neilson J.A."/>
            <person name="Onodera N.T."/>
            <person name="Poole A.M."/>
            <person name="Pritham E.J."/>
            <person name="Richards T.A."/>
            <person name="Rocap G."/>
            <person name="Roy S.W."/>
            <person name="Sarai C."/>
            <person name="Schaack S."/>
            <person name="Shirato S."/>
            <person name="Slamovits C.H."/>
            <person name="Spencer D.F."/>
            <person name="Suzuki S."/>
            <person name="Worden A.Z."/>
            <person name="Zauner S."/>
            <person name="Barry K."/>
            <person name="Bell C."/>
            <person name="Bharti A.K."/>
            <person name="Crow J.A."/>
            <person name="Grimwood J."/>
            <person name="Kramer R."/>
            <person name="Lindquist E."/>
            <person name="Lucas S."/>
            <person name="Salamov A."/>
            <person name="McFadden G.I."/>
            <person name="Lane C.E."/>
            <person name="Keeling P.J."/>
            <person name="Gray M.W."/>
            <person name="Grigoriev I.V."/>
            <person name="Archibald J.M."/>
        </authorList>
    </citation>
    <scope>NUCLEOTIDE SEQUENCE</scope>
    <source>
        <strain evidence="5">CCMP2712</strain>
    </source>
</reference>
<reference evidence="3 5" key="1">
    <citation type="journal article" date="2012" name="Nature">
        <title>Algal genomes reveal evolutionary mosaicism and the fate of nucleomorphs.</title>
        <authorList>
            <consortium name="DOE Joint Genome Institute"/>
            <person name="Curtis B.A."/>
            <person name="Tanifuji G."/>
            <person name="Burki F."/>
            <person name="Gruber A."/>
            <person name="Irimia M."/>
            <person name="Maruyama S."/>
            <person name="Arias M.C."/>
            <person name="Ball S.G."/>
            <person name="Gile G.H."/>
            <person name="Hirakawa Y."/>
            <person name="Hopkins J.F."/>
            <person name="Kuo A."/>
            <person name="Rensing S.A."/>
            <person name="Schmutz J."/>
            <person name="Symeonidi A."/>
            <person name="Elias M."/>
            <person name="Eveleigh R.J."/>
            <person name="Herman E.K."/>
            <person name="Klute M.J."/>
            <person name="Nakayama T."/>
            <person name="Obornik M."/>
            <person name="Reyes-Prieto A."/>
            <person name="Armbrust E.V."/>
            <person name="Aves S.J."/>
            <person name="Beiko R.G."/>
            <person name="Coutinho P."/>
            <person name="Dacks J.B."/>
            <person name="Durnford D.G."/>
            <person name="Fast N.M."/>
            <person name="Green B.R."/>
            <person name="Grisdale C.J."/>
            <person name="Hempel F."/>
            <person name="Henrissat B."/>
            <person name="Hoppner M.P."/>
            <person name="Ishida K."/>
            <person name="Kim E."/>
            <person name="Koreny L."/>
            <person name="Kroth P.G."/>
            <person name="Liu Y."/>
            <person name="Malik S.B."/>
            <person name="Maier U.G."/>
            <person name="McRose D."/>
            <person name="Mock T."/>
            <person name="Neilson J.A."/>
            <person name="Onodera N.T."/>
            <person name="Poole A.M."/>
            <person name="Pritham E.J."/>
            <person name="Richards T.A."/>
            <person name="Rocap G."/>
            <person name="Roy S.W."/>
            <person name="Sarai C."/>
            <person name="Schaack S."/>
            <person name="Shirato S."/>
            <person name="Slamovits C.H."/>
            <person name="Spencer D.F."/>
            <person name="Suzuki S."/>
            <person name="Worden A.Z."/>
            <person name="Zauner S."/>
            <person name="Barry K."/>
            <person name="Bell C."/>
            <person name="Bharti A.K."/>
            <person name="Crow J.A."/>
            <person name="Grimwood J."/>
            <person name="Kramer R."/>
            <person name="Lindquist E."/>
            <person name="Lucas S."/>
            <person name="Salamov A."/>
            <person name="McFadden G.I."/>
            <person name="Lane C.E."/>
            <person name="Keeling P.J."/>
            <person name="Gray M.W."/>
            <person name="Grigoriev I.V."/>
            <person name="Archibald J.M."/>
        </authorList>
    </citation>
    <scope>NUCLEOTIDE SEQUENCE</scope>
    <source>
        <strain evidence="3 5">CCMP2712</strain>
    </source>
</reference>
<dbReference type="SMART" id="SM00238">
    <property type="entry name" value="BIR"/>
    <property type="match status" value="1"/>
</dbReference>
<dbReference type="PaxDb" id="55529-EKX44512"/>
<gene>
    <name evidence="3" type="ORF">GUITHDRAFT_109632</name>
</gene>
<dbReference type="Gene3D" id="1.10.1170.10">
    <property type="entry name" value="Inhibitor Of Apoptosis Protein (2mihbC-IAP-1), Chain A"/>
    <property type="match status" value="1"/>
</dbReference>
<feature type="compositionally biased region" description="Low complexity" evidence="2">
    <location>
        <begin position="320"/>
        <end position="329"/>
    </location>
</feature>
<dbReference type="GeneID" id="17301076"/>
<keyword evidence="1" id="KW-0175">Coiled coil</keyword>
<dbReference type="PANTHER" id="PTHR10044:SF139">
    <property type="entry name" value="DEATH-ASSOCIATED INHIBITOR OF APOPTOSIS 2"/>
    <property type="match status" value="1"/>
</dbReference>
<dbReference type="CDD" id="cd00022">
    <property type="entry name" value="BIR"/>
    <property type="match status" value="1"/>
</dbReference>
<dbReference type="Pfam" id="PF00653">
    <property type="entry name" value="BIR"/>
    <property type="match status" value="1"/>
</dbReference>